<proteinExistence type="predicted"/>
<dbReference type="RefSeq" id="WP_378121166.1">
    <property type="nucleotide sequence ID" value="NZ_JBHRTF010000015.1"/>
</dbReference>
<comment type="caution">
    <text evidence="2">The sequence shown here is derived from an EMBL/GenBank/DDBJ whole genome shotgun (WGS) entry which is preliminary data.</text>
</comment>
<dbReference type="Proteomes" id="UP001595555">
    <property type="component" value="Unassembled WGS sequence"/>
</dbReference>
<dbReference type="SUPFAM" id="SSF49899">
    <property type="entry name" value="Concanavalin A-like lectins/glucanases"/>
    <property type="match status" value="1"/>
</dbReference>
<dbReference type="InterPro" id="IPR015305">
    <property type="entry name" value="DUF1961"/>
</dbReference>
<reference evidence="3" key="1">
    <citation type="journal article" date="2019" name="Int. J. Syst. Evol. Microbiol.">
        <title>The Global Catalogue of Microorganisms (GCM) 10K type strain sequencing project: providing services to taxonomists for standard genome sequencing and annotation.</title>
        <authorList>
            <consortium name="The Broad Institute Genomics Platform"/>
            <consortium name="The Broad Institute Genome Sequencing Center for Infectious Disease"/>
            <person name="Wu L."/>
            <person name="Ma J."/>
        </authorList>
    </citation>
    <scope>NUCLEOTIDE SEQUENCE [LARGE SCALE GENOMIC DNA]</scope>
    <source>
        <strain evidence="3">KCTC 52237</strain>
    </source>
</reference>
<evidence type="ECO:0000313" key="2">
    <source>
        <dbReference type="EMBL" id="MFC3117156.1"/>
    </source>
</evidence>
<feature type="signal peptide" evidence="1">
    <location>
        <begin position="1"/>
        <end position="23"/>
    </location>
</feature>
<dbReference type="Pfam" id="PF09224">
    <property type="entry name" value="DUF1961"/>
    <property type="match status" value="1"/>
</dbReference>
<sequence length="248" mass="27917">MTPLFSRLFILLVALFFTLPANAFPAKGKLLYQSSMRDKESVANWIMEGNAQVKFRAGWMEMFSPQQSAHHVFWCPQDFPDSFIASWEVQNLATDAGLLIVFFAARGENGEDIFAPTLPARDGTFTQYTNGKIKNYHISYYANVAHEPGRVHANLRKNNTFSLLQSGSEGIPTQSTAIHKITLIKQGAHIRLLIDGRSVIDYIDNQSLINDVDTGGPLAGGKIGFRQMQWSHFRYRNFQVWGLNVGDE</sequence>
<evidence type="ECO:0000256" key="1">
    <source>
        <dbReference type="SAM" id="SignalP"/>
    </source>
</evidence>
<keyword evidence="3" id="KW-1185">Reference proteome</keyword>
<organism evidence="2 3">
    <name type="scientific">Cellvibrio fontiphilus</name>
    <dbReference type="NCBI Taxonomy" id="1815559"/>
    <lineage>
        <taxon>Bacteria</taxon>
        <taxon>Pseudomonadati</taxon>
        <taxon>Pseudomonadota</taxon>
        <taxon>Gammaproteobacteria</taxon>
        <taxon>Cellvibrionales</taxon>
        <taxon>Cellvibrionaceae</taxon>
        <taxon>Cellvibrio</taxon>
    </lineage>
</organism>
<accession>A0ABV7FK65</accession>
<feature type="chain" id="PRO_5047106134" evidence="1">
    <location>
        <begin position="24"/>
        <end position="248"/>
    </location>
</feature>
<keyword evidence="1" id="KW-0732">Signal</keyword>
<protein>
    <submittedName>
        <fullName evidence="2">DUF1961 family protein</fullName>
    </submittedName>
</protein>
<evidence type="ECO:0000313" key="3">
    <source>
        <dbReference type="Proteomes" id="UP001595555"/>
    </source>
</evidence>
<dbReference type="EMBL" id="JBHRTF010000015">
    <property type="protein sequence ID" value="MFC3117156.1"/>
    <property type="molecule type" value="Genomic_DNA"/>
</dbReference>
<dbReference type="Gene3D" id="2.60.120.200">
    <property type="match status" value="1"/>
</dbReference>
<name>A0ABV7FK65_9GAMM</name>
<gene>
    <name evidence="2" type="ORF">ACFODX_16430</name>
</gene>
<dbReference type="InterPro" id="IPR013320">
    <property type="entry name" value="ConA-like_dom_sf"/>
</dbReference>